<feature type="signal peptide" evidence="1">
    <location>
        <begin position="1"/>
        <end position="24"/>
    </location>
</feature>
<dbReference type="EMBL" id="GEDV01011497">
    <property type="protein sequence ID" value="JAP77060.1"/>
    <property type="molecule type" value="Transcribed_RNA"/>
</dbReference>
<feature type="chain" id="PRO_5007284906" evidence="1">
    <location>
        <begin position="25"/>
        <end position="105"/>
    </location>
</feature>
<protein>
    <submittedName>
        <fullName evidence="2">Basic tail secreted protein</fullName>
    </submittedName>
</protein>
<accession>A0A131YF22</accession>
<organism evidence="2">
    <name type="scientific">Rhipicephalus appendiculatus</name>
    <name type="common">Brown ear tick</name>
    <dbReference type="NCBI Taxonomy" id="34631"/>
    <lineage>
        <taxon>Eukaryota</taxon>
        <taxon>Metazoa</taxon>
        <taxon>Ecdysozoa</taxon>
        <taxon>Arthropoda</taxon>
        <taxon>Chelicerata</taxon>
        <taxon>Arachnida</taxon>
        <taxon>Acari</taxon>
        <taxon>Parasitiformes</taxon>
        <taxon>Ixodida</taxon>
        <taxon>Ixodoidea</taxon>
        <taxon>Ixodidae</taxon>
        <taxon>Rhipicephalinae</taxon>
        <taxon>Rhipicephalus</taxon>
        <taxon>Rhipicephalus</taxon>
    </lineage>
</organism>
<dbReference type="AlphaFoldDB" id="A0A131YF22"/>
<keyword evidence="1" id="KW-0732">Signal</keyword>
<evidence type="ECO:0000313" key="2">
    <source>
        <dbReference type="EMBL" id="JAP77060.1"/>
    </source>
</evidence>
<reference evidence="2" key="1">
    <citation type="journal article" date="2016" name="Ticks Tick Borne Dis.">
        <title>De novo assembly and annotation of the salivary gland transcriptome of Rhipicephalus appendiculatus male and female ticks during blood feeding.</title>
        <authorList>
            <person name="de Castro M.H."/>
            <person name="de Klerk D."/>
            <person name="Pienaar R."/>
            <person name="Latif A.A."/>
            <person name="Rees D.J."/>
            <person name="Mans B.J."/>
        </authorList>
    </citation>
    <scope>NUCLEOTIDE SEQUENCE</scope>
    <source>
        <tissue evidence="2">Salivary glands</tissue>
    </source>
</reference>
<sequence length="105" mass="11597">MKASVVTLLLCAVLFCAQLQESECLFKKQKCGKIIASKFTNFFGRTLYCTYLCRSFPPRMERESDGTPCWNIRGKGACQGGRCRIGAGNRVTTVKPLPPKPKTSG</sequence>
<name>A0A131YF22_RHIAP</name>
<evidence type="ECO:0000256" key="1">
    <source>
        <dbReference type="SAM" id="SignalP"/>
    </source>
</evidence>
<proteinExistence type="predicted"/>